<protein>
    <recommendedName>
        <fullName evidence="8">DNA gyrase subunit A</fullName>
        <ecNumber evidence="8">5.6.2.2</ecNumber>
    </recommendedName>
</protein>
<evidence type="ECO:0000256" key="4">
    <source>
        <dbReference type="ARBA" id="ARBA00022840"/>
    </source>
</evidence>
<comment type="miscellaneous">
    <text evidence="8">Few gyrases are as efficient as E.coli at forming negative supercoils. Not all organisms have 2 type II topoisomerases; in organisms with a single type II topoisomerase this enzyme also has to decatenate newly replicated chromosomes.</text>
</comment>
<dbReference type="FunFam" id="3.30.1360.40:FF:000002">
    <property type="entry name" value="DNA gyrase subunit A"/>
    <property type="match status" value="1"/>
</dbReference>
<dbReference type="HOGENOM" id="CLU_002977_6_1_14"/>
<dbReference type="SUPFAM" id="SSF101904">
    <property type="entry name" value="GyrA/ParC C-terminal domain-like"/>
    <property type="match status" value="1"/>
</dbReference>
<dbReference type="InterPro" id="IPR005743">
    <property type="entry name" value="GyrA"/>
</dbReference>
<feature type="region of interest" description="Disordered" evidence="10">
    <location>
        <begin position="1"/>
        <end position="34"/>
    </location>
</feature>
<dbReference type="InterPro" id="IPR013758">
    <property type="entry name" value="Topo_IIA_A/C_ab"/>
</dbReference>
<dbReference type="SMART" id="SM00434">
    <property type="entry name" value="TOP4c"/>
    <property type="match status" value="1"/>
</dbReference>
<dbReference type="STRING" id="1246955.MCYN_0567"/>
<dbReference type="GO" id="GO:0006265">
    <property type="term" value="P:DNA topological change"/>
    <property type="evidence" value="ECO:0007669"/>
    <property type="project" value="UniProtKB-UniRule"/>
</dbReference>
<dbReference type="NCBIfam" id="NF004043">
    <property type="entry name" value="PRK05560.1"/>
    <property type="match status" value="1"/>
</dbReference>
<reference evidence="13" key="1">
    <citation type="journal article" date="2013" name="Genome Announc.">
        <title>Complete genome sequence of Mycoplasma cynos strain C142.</title>
        <authorList>
            <person name="Walker C.A."/>
            <person name="Mannering S.A."/>
            <person name="Shields S."/>
            <person name="Blake D.P."/>
            <person name="Brownlie J."/>
        </authorList>
    </citation>
    <scope>NUCLEOTIDE SEQUENCE [LARGE SCALE GENOMIC DNA]</scope>
    <source>
        <strain evidence="13">C142</strain>
    </source>
</reference>
<accession>L0RUU9</accession>
<dbReference type="GO" id="GO:0005694">
    <property type="term" value="C:chromosome"/>
    <property type="evidence" value="ECO:0007669"/>
    <property type="project" value="InterPro"/>
</dbReference>
<dbReference type="FunFam" id="3.90.199.10:FF:000001">
    <property type="entry name" value="DNA gyrase subunit A"/>
    <property type="match status" value="1"/>
</dbReference>
<evidence type="ECO:0000256" key="2">
    <source>
        <dbReference type="ARBA" id="ARBA00008263"/>
    </source>
</evidence>
<keyword evidence="5 8" id="KW-0799">Topoisomerase</keyword>
<dbReference type="KEGG" id="mcy:MCYN_0567"/>
<dbReference type="GO" id="GO:0006261">
    <property type="term" value="P:DNA-templated DNA replication"/>
    <property type="evidence" value="ECO:0007669"/>
    <property type="project" value="UniProtKB-UniRule"/>
</dbReference>
<dbReference type="PROSITE" id="PS52040">
    <property type="entry name" value="TOPO_IIA"/>
    <property type="match status" value="1"/>
</dbReference>
<keyword evidence="13" id="KW-1185">Reference proteome</keyword>
<comment type="subcellular location">
    <subcellularLocation>
        <location evidence="8">Cytoplasm</location>
    </subcellularLocation>
</comment>
<evidence type="ECO:0000256" key="9">
    <source>
        <dbReference type="PROSITE-ProRule" id="PRU01384"/>
    </source>
</evidence>
<evidence type="ECO:0000256" key="5">
    <source>
        <dbReference type="ARBA" id="ARBA00023029"/>
    </source>
</evidence>
<keyword evidence="7 8" id="KW-0413">Isomerase</keyword>
<dbReference type="CDD" id="cd00187">
    <property type="entry name" value="TOP4c"/>
    <property type="match status" value="1"/>
</dbReference>
<dbReference type="Gene3D" id="2.120.10.90">
    <property type="entry name" value="DNA gyrase/topoisomerase IV, subunit A, C-terminal"/>
    <property type="match status" value="1"/>
</dbReference>
<dbReference type="GO" id="GO:0009330">
    <property type="term" value="C:DNA topoisomerase type II (double strand cut, ATP-hydrolyzing) complex"/>
    <property type="evidence" value="ECO:0007669"/>
    <property type="project" value="TreeGrafter"/>
</dbReference>
<keyword evidence="3 8" id="KW-0547">Nucleotide-binding</keyword>
<evidence type="ECO:0000313" key="12">
    <source>
        <dbReference type="EMBL" id="CCP24299.1"/>
    </source>
</evidence>
<dbReference type="InterPro" id="IPR013760">
    <property type="entry name" value="Topo_IIA-like_dom_sf"/>
</dbReference>
<evidence type="ECO:0000256" key="6">
    <source>
        <dbReference type="ARBA" id="ARBA00023125"/>
    </source>
</evidence>
<gene>
    <name evidence="12" type="primary">MCYN0567</name>
    <name evidence="8" type="synonym">gyrA</name>
    <name evidence="12" type="ordered locus">MCYN_0567</name>
</gene>
<dbReference type="NCBIfam" id="NF004044">
    <property type="entry name" value="PRK05561.1"/>
    <property type="match status" value="1"/>
</dbReference>
<dbReference type="Gene3D" id="3.30.1360.40">
    <property type="match status" value="1"/>
</dbReference>
<evidence type="ECO:0000256" key="10">
    <source>
        <dbReference type="SAM" id="MobiDB-lite"/>
    </source>
</evidence>
<evidence type="ECO:0000256" key="7">
    <source>
        <dbReference type="ARBA" id="ARBA00023235"/>
    </source>
</evidence>
<dbReference type="PATRIC" id="fig|1246955.3.peg.513"/>
<dbReference type="InterPro" id="IPR013757">
    <property type="entry name" value="Topo_IIA_A_a_sf"/>
</dbReference>
<dbReference type="GO" id="GO:0003677">
    <property type="term" value="F:DNA binding"/>
    <property type="evidence" value="ECO:0007669"/>
    <property type="project" value="UniProtKB-UniRule"/>
</dbReference>
<dbReference type="InterPro" id="IPR006691">
    <property type="entry name" value="GyrA/parC_rep"/>
</dbReference>
<comment type="subunit">
    <text evidence="8">Heterotetramer, composed of two GyrA and two GyrB chains. In the heterotetramer, GyrA contains the active site tyrosine that forms a transient covalent intermediate with DNA, while GyrB binds cofactors and catalyzes ATP hydrolysis.</text>
</comment>
<comment type="function">
    <text evidence="8">A type II topoisomerase that negatively supercoils closed circular double-stranded (ds) DNA in an ATP-dependent manner to modulate DNA topology and maintain chromosomes in an underwound state. Negative supercoiling favors strand separation, and DNA replication, transcription, recombination and repair, all of which involve strand separation. Also able to catalyze the interconversion of other topological isomers of dsDNA rings, including catenanes and knotted rings. Type II topoisomerases break and join 2 DNA strands simultaneously in an ATP-dependent manner.</text>
</comment>
<comment type="catalytic activity">
    <reaction evidence="1 8 9">
        <text>ATP-dependent breakage, passage and rejoining of double-stranded DNA.</text>
        <dbReference type="EC" id="5.6.2.2"/>
    </reaction>
</comment>
<feature type="domain" description="Topo IIA-type catalytic" evidence="11">
    <location>
        <begin position="109"/>
        <end position="574"/>
    </location>
</feature>
<evidence type="ECO:0000256" key="3">
    <source>
        <dbReference type="ARBA" id="ARBA00022741"/>
    </source>
</evidence>
<keyword evidence="6 8" id="KW-0238">DNA-binding</keyword>
<dbReference type="SUPFAM" id="SSF56719">
    <property type="entry name" value="Type II DNA topoisomerase"/>
    <property type="match status" value="1"/>
</dbReference>
<dbReference type="Proteomes" id="UP000010466">
    <property type="component" value="Chromosome"/>
</dbReference>
<dbReference type="GO" id="GO:0034335">
    <property type="term" value="F:DNA negative supercoiling activity"/>
    <property type="evidence" value="ECO:0007669"/>
    <property type="project" value="UniProtKB-ARBA"/>
</dbReference>
<keyword evidence="8" id="KW-0963">Cytoplasm</keyword>
<evidence type="ECO:0000256" key="8">
    <source>
        <dbReference type="HAMAP-Rule" id="MF_01897"/>
    </source>
</evidence>
<evidence type="ECO:0000313" key="13">
    <source>
        <dbReference type="Proteomes" id="UP000010466"/>
    </source>
</evidence>
<dbReference type="PANTHER" id="PTHR43493">
    <property type="entry name" value="DNA GYRASE/TOPOISOMERASE SUBUNIT A"/>
    <property type="match status" value="1"/>
</dbReference>
<dbReference type="FunFam" id="1.10.268.10:FF:000001">
    <property type="entry name" value="DNA gyrase subunit A"/>
    <property type="match status" value="1"/>
</dbReference>
<dbReference type="eggNOG" id="COG0188">
    <property type="taxonomic scope" value="Bacteria"/>
</dbReference>
<keyword evidence="4 8" id="KW-0067">ATP-binding</keyword>
<dbReference type="Pfam" id="PF00521">
    <property type="entry name" value="DNA_topoisoIV"/>
    <property type="match status" value="1"/>
</dbReference>
<dbReference type="Gene3D" id="3.90.199.10">
    <property type="entry name" value="Topoisomerase II, domain 5"/>
    <property type="match status" value="1"/>
</dbReference>
<feature type="short sequence motif" description="GyrA-box" evidence="8">
    <location>
        <begin position="601"/>
        <end position="607"/>
    </location>
</feature>
<feature type="compositionally biased region" description="Basic and acidic residues" evidence="10">
    <location>
        <begin position="10"/>
        <end position="32"/>
    </location>
</feature>
<dbReference type="GO" id="GO:0005737">
    <property type="term" value="C:cytoplasm"/>
    <property type="evidence" value="ECO:0007669"/>
    <property type="project" value="UniProtKB-SubCell"/>
</dbReference>
<dbReference type="HAMAP" id="MF_01897">
    <property type="entry name" value="GyrA"/>
    <property type="match status" value="1"/>
</dbReference>
<dbReference type="AlphaFoldDB" id="L0RUU9"/>
<dbReference type="GO" id="GO:0005524">
    <property type="term" value="F:ATP binding"/>
    <property type="evidence" value="ECO:0007669"/>
    <property type="project" value="UniProtKB-UniRule"/>
</dbReference>
<dbReference type="InterPro" id="IPR002205">
    <property type="entry name" value="Topo_IIA_dom_A"/>
</dbReference>
<dbReference type="Gene3D" id="1.10.268.10">
    <property type="entry name" value="Topoisomerase, domain 3"/>
    <property type="match status" value="1"/>
</dbReference>
<name>L0RUU9_MYCC1</name>
<dbReference type="EMBL" id="HF559394">
    <property type="protein sequence ID" value="CCP24299.1"/>
    <property type="molecule type" value="Genomic_DNA"/>
</dbReference>
<dbReference type="EC" id="5.6.2.2" evidence="8"/>
<evidence type="ECO:0000256" key="1">
    <source>
        <dbReference type="ARBA" id="ARBA00000185"/>
    </source>
</evidence>
<dbReference type="InterPro" id="IPR050220">
    <property type="entry name" value="Type_II_DNA_Topoisomerases"/>
</dbReference>
<dbReference type="PANTHER" id="PTHR43493:SF5">
    <property type="entry name" value="DNA GYRASE SUBUNIT A, CHLOROPLASTIC_MITOCHONDRIAL"/>
    <property type="match status" value="1"/>
</dbReference>
<dbReference type="InterPro" id="IPR035516">
    <property type="entry name" value="Gyrase/topoIV_suA_C"/>
</dbReference>
<proteinExistence type="inferred from homology"/>
<evidence type="ECO:0000259" key="11">
    <source>
        <dbReference type="PROSITE" id="PS52040"/>
    </source>
</evidence>
<dbReference type="Pfam" id="PF03989">
    <property type="entry name" value="DNA_gyraseA_C"/>
    <property type="match status" value="6"/>
</dbReference>
<organism evidence="12 13">
    <name type="scientific">Mycoplasmopsis cynos (strain C142)</name>
    <name type="common">Mycoplasma cynos</name>
    <dbReference type="NCBI Taxonomy" id="1246955"/>
    <lineage>
        <taxon>Bacteria</taxon>
        <taxon>Bacillati</taxon>
        <taxon>Mycoplasmatota</taxon>
        <taxon>Mycoplasmoidales</taxon>
        <taxon>Metamycoplasmataceae</taxon>
        <taxon>Mycoplasmopsis</taxon>
    </lineage>
</organism>
<dbReference type="NCBIfam" id="TIGR01063">
    <property type="entry name" value="gyrA"/>
    <property type="match status" value="1"/>
</dbReference>
<comment type="similarity">
    <text evidence="2 8">Belongs to the type II topoisomerase GyrA/ParC subunit family.</text>
</comment>
<feature type="active site" description="O-(5'-phospho-DNA)-tyrosine intermediate" evidence="8 9">
    <location>
        <position position="197"/>
    </location>
</feature>
<sequence>MEFNMSKNFNFDDEKKKNNENEDQNNKPKIIVDDEIDYDDESRMIFKKRPEAIETDDEEEIAPQNNEEYQVESQLIDEPIEGLSPVVLDTEMKTSFLEYAMSVIVSRALPDARDGLKPVHRRILYDMFELGITASSQHRKSARIVGDVLGKYHPHGDISVYDAMVRMAQDFSMRYPLVDGHGNFGSIDGDQAAAMRYTEARMTKLSGELLESIKKDTVDFVDNYDATEKEPIVLPARFPNLFVTGASGIAVGMATEIPPHNLGEIIDATIALAKNNDITTHELMQHVKGPDFPTGGIILGSKGILDTYETGRGSIIVRSKTEIIENPNGKSRIIVTEIPYAVKTSTIVQKIVDLVKEKVIEGISDIRDETNLNGIRIVLVIKKGFNPHIILNQLFQKSYLQVSYSSNIVALVNGEPKTLNLKQGLSVYLDHQKEVVTRRLKYDLNKAEEKVHILEGLKIAVQNIDEVVAIIKSSKTDQIAQERLAERFNLTERQTKAILDMNLRRLTGLNFEKMVEEINALYVEIKGYKEILASEEKLIELIISELTTIKEKYADQRRTQIDYFGIGKINDEDLIPQSEIIITCSVNGYVKRINLDEYNTQNRGGVGSISMKTYDDDDISMIIKASTHTDLLLFSNIGKAYALRGYQIPEGSKQSKGVPFINIIDTLNVEAGEKIISIIDAGSFEDNLYLATITKKGIFKKTPLSLFSNVRRNGLLAFKLQENDQLVRAFIAADGDNILVANNYKNIALFNIDSVRSLGRNAMGVKAIKLVDDQYVINASSNKDGNLVLSLGTKGFGKITDESEYRLSKRGAKGISGINPEKAGNLIFASFVNLSDELLIITSSGTTIRLKINQISETSRNTKGVKIINLKENDVIVAVEVIKTEIQESTNIIEN</sequence>